<evidence type="ECO:0000256" key="1">
    <source>
        <dbReference type="ARBA" id="ARBA00022723"/>
    </source>
</evidence>
<dbReference type="InterPro" id="IPR044528">
    <property type="entry name" value="POD-like_MBL-fold"/>
</dbReference>
<evidence type="ECO:0000313" key="3">
    <source>
        <dbReference type="EMBL" id="MBO8186439.1"/>
    </source>
</evidence>
<accession>A0ABS3WTJ4</accession>
<dbReference type="RefSeq" id="WP_209265250.1">
    <property type="nucleotide sequence ID" value="NZ_JAFFZN010000010.1"/>
</dbReference>
<dbReference type="PANTHER" id="PTHR43084">
    <property type="entry name" value="PERSULFIDE DIOXYGENASE ETHE1"/>
    <property type="match status" value="1"/>
</dbReference>
<evidence type="ECO:0000259" key="2">
    <source>
        <dbReference type="PROSITE" id="PS50206"/>
    </source>
</evidence>
<dbReference type="InterPro" id="IPR051682">
    <property type="entry name" value="Mito_Persulfide_Diox"/>
</dbReference>
<keyword evidence="4" id="KW-1185">Reference proteome</keyword>
<proteinExistence type="predicted"/>
<dbReference type="SMART" id="SM00450">
    <property type="entry name" value="RHOD"/>
    <property type="match status" value="2"/>
</dbReference>
<dbReference type="InterPro" id="IPR001763">
    <property type="entry name" value="Rhodanese-like_dom"/>
</dbReference>
<dbReference type="CDD" id="cd07724">
    <property type="entry name" value="POD-like_MBL-fold"/>
    <property type="match status" value="1"/>
</dbReference>
<protein>
    <submittedName>
        <fullName evidence="3">MBL fold metallo-hydrolase</fullName>
    </submittedName>
</protein>
<dbReference type="InterPro" id="IPR001279">
    <property type="entry name" value="Metallo-B-lactamas"/>
</dbReference>
<feature type="domain" description="Rhodanese" evidence="2">
    <location>
        <begin position="271"/>
        <end position="362"/>
    </location>
</feature>
<feature type="domain" description="Rhodanese" evidence="2">
    <location>
        <begin position="376"/>
        <end position="464"/>
    </location>
</feature>
<keyword evidence="1" id="KW-0479">Metal-binding</keyword>
<dbReference type="PANTHER" id="PTHR43084:SF1">
    <property type="entry name" value="PERSULFIDE DIOXYGENASE ETHE1, MITOCHONDRIAL"/>
    <property type="match status" value="1"/>
</dbReference>
<dbReference type="SMART" id="SM00849">
    <property type="entry name" value="Lactamase_B"/>
    <property type="match status" value="1"/>
</dbReference>
<dbReference type="Gene3D" id="3.60.15.10">
    <property type="entry name" value="Ribonuclease Z/Hydroxyacylglutathione hydrolase-like"/>
    <property type="match status" value="1"/>
</dbReference>
<dbReference type="SUPFAM" id="SSF52821">
    <property type="entry name" value="Rhodanese/Cell cycle control phosphatase"/>
    <property type="match status" value="2"/>
</dbReference>
<dbReference type="CDD" id="cd00158">
    <property type="entry name" value="RHOD"/>
    <property type="match status" value="2"/>
</dbReference>
<dbReference type="InterPro" id="IPR036873">
    <property type="entry name" value="Rhodanese-like_dom_sf"/>
</dbReference>
<dbReference type="SUPFAM" id="SSF56281">
    <property type="entry name" value="Metallo-hydrolase/oxidoreductase"/>
    <property type="match status" value="1"/>
</dbReference>
<dbReference type="EMBL" id="JAFFZN010000010">
    <property type="protein sequence ID" value="MBO8186439.1"/>
    <property type="molecule type" value="Genomic_DNA"/>
</dbReference>
<sequence>MFFQQFYLPSLGHASYLVADEQTGQALVFDPRRDVDPYLKAARENGLRITHAADSHGHNDYLSGLTEITVHTGAQVWGAASADLGYLHQPLRDGQVIEFGDVGVEVLHTPGHTPEHLSLLIYDRAMSADEPALLLSGGALLVGDLARPDLLGGQEKARQAAETFCETVQTKLLALPDHVQVYPTHVAGSLCGGNIGSRLSTTIGYERRTNPVLAEVDSKDDFVRECIRMDNLPAVPPYWRRMRSRNLRGVEPLGVPAEPPALTADEFEHHRRSGAVVLDTRAPEAFGGGHIPAALNVGLGTAFATWAGTVLPEQARVLLVLDRPEDLGEATRQLLRIGYPPPVGWLRGGMTAWRTAAKPVQTTPQITVHDLKQRLERGEVDLLDVRQPGEWADGNAPGAIRITGAELPDRLDEVPDTKPVALTCGSGYRSSVAASLLAAHRDLPVLNVLGGMTAWKAADYPTELPPDKDQ</sequence>
<organism evidence="3 4">
    <name type="scientific">Streptomyces spirodelae</name>
    <dbReference type="NCBI Taxonomy" id="2812904"/>
    <lineage>
        <taxon>Bacteria</taxon>
        <taxon>Bacillati</taxon>
        <taxon>Actinomycetota</taxon>
        <taxon>Actinomycetes</taxon>
        <taxon>Kitasatosporales</taxon>
        <taxon>Streptomycetaceae</taxon>
        <taxon>Streptomyces</taxon>
    </lineage>
</organism>
<name>A0ABS3WTJ4_9ACTN</name>
<gene>
    <name evidence="3" type="ORF">JW592_13350</name>
</gene>
<dbReference type="PROSITE" id="PS50206">
    <property type="entry name" value="RHODANESE_3"/>
    <property type="match status" value="2"/>
</dbReference>
<reference evidence="3 4" key="1">
    <citation type="submission" date="2021-02" db="EMBL/GenBank/DDBJ databases">
        <title>Streptomyces spirodelae sp. nov., isolated from duckweed.</title>
        <authorList>
            <person name="Saimee Y."/>
            <person name="Duangmal K."/>
        </authorList>
    </citation>
    <scope>NUCLEOTIDE SEQUENCE [LARGE SCALE GENOMIC DNA]</scope>
    <source>
        <strain evidence="3 4">DW4-2</strain>
    </source>
</reference>
<evidence type="ECO:0000313" key="4">
    <source>
        <dbReference type="Proteomes" id="UP001518976"/>
    </source>
</evidence>
<comment type="caution">
    <text evidence="3">The sequence shown here is derived from an EMBL/GenBank/DDBJ whole genome shotgun (WGS) entry which is preliminary data.</text>
</comment>
<dbReference type="Proteomes" id="UP001518976">
    <property type="component" value="Unassembled WGS sequence"/>
</dbReference>
<dbReference type="Gene3D" id="3.40.250.10">
    <property type="entry name" value="Rhodanese-like domain"/>
    <property type="match status" value="2"/>
</dbReference>
<dbReference type="InterPro" id="IPR036866">
    <property type="entry name" value="RibonucZ/Hydroxyglut_hydro"/>
</dbReference>
<dbReference type="Pfam" id="PF00581">
    <property type="entry name" value="Rhodanese"/>
    <property type="match status" value="2"/>
</dbReference>